<evidence type="ECO:0000256" key="1">
    <source>
        <dbReference type="ARBA" id="ARBA00006611"/>
    </source>
</evidence>
<feature type="domain" description="FHA" evidence="3">
    <location>
        <begin position="25"/>
        <end position="73"/>
    </location>
</feature>
<dbReference type="InterPro" id="IPR008984">
    <property type="entry name" value="SMAD_FHA_dom_sf"/>
</dbReference>
<dbReference type="Gene3D" id="3.30.450.380">
    <property type="match status" value="1"/>
</dbReference>
<dbReference type="EMBL" id="CP042467">
    <property type="protein sequence ID" value="QED29525.1"/>
    <property type="molecule type" value="Genomic_DNA"/>
</dbReference>
<evidence type="ECO:0000259" key="3">
    <source>
        <dbReference type="PROSITE" id="PS50006"/>
    </source>
</evidence>
<gene>
    <name evidence="4" type="ORF">FRD01_20255</name>
</gene>
<dbReference type="InterPro" id="IPR000253">
    <property type="entry name" value="FHA_dom"/>
</dbReference>
<name>A0A5B8XVB5_9DELT</name>
<dbReference type="AlphaFoldDB" id="A0A5B8XVB5"/>
<evidence type="ECO:0000313" key="4">
    <source>
        <dbReference type="EMBL" id="QED29525.1"/>
    </source>
</evidence>
<organism evidence="4 5">
    <name type="scientific">Microvenator marinus</name>
    <dbReference type="NCBI Taxonomy" id="2600177"/>
    <lineage>
        <taxon>Bacteria</taxon>
        <taxon>Deltaproteobacteria</taxon>
        <taxon>Bradymonadales</taxon>
        <taxon>Microvenatoraceae</taxon>
        <taxon>Microvenator</taxon>
    </lineage>
</organism>
<dbReference type="InterPro" id="IPR050921">
    <property type="entry name" value="T4SS_GSP_E_ATPase"/>
</dbReference>
<comment type="similarity">
    <text evidence="1">Belongs to the GSP E family.</text>
</comment>
<reference evidence="4 5" key="1">
    <citation type="submission" date="2019-08" db="EMBL/GenBank/DDBJ databases">
        <authorList>
            <person name="Liang Q."/>
        </authorList>
    </citation>
    <scope>NUCLEOTIDE SEQUENCE [LARGE SCALE GENOMIC DNA]</scope>
    <source>
        <strain evidence="4 5">V1718</strain>
    </source>
</reference>
<dbReference type="PROSITE" id="PS50006">
    <property type="entry name" value="FHA_DOMAIN"/>
    <property type="match status" value="1"/>
</dbReference>
<dbReference type="KEGG" id="bbae:FRD01_20255"/>
<dbReference type="InterPro" id="IPR027417">
    <property type="entry name" value="P-loop_NTPase"/>
</dbReference>
<evidence type="ECO:0000256" key="2">
    <source>
        <dbReference type="SAM" id="MobiDB-lite"/>
    </source>
</evidence>
<proteinExistence type="inferred from homology"/>
<feature type="compositionally biased region" description="Low complexity" evidence="2">
    <location>
        <begin position="135"/>
        <end position="149"/>
    </location>
</feature>
<dbReference type="GO" id="GO:0016887">
    <property type="term" value="F:ATP hydrolysis activity"/>
    <property type="evidence" value="ECO:0007669"/>
    <property type="project" value="InterPro"/>
</dbReference>
<dbReference type="Pfam" id="PF00437">
    <property type="entry name" value="T2SSE"/>
    <property type="match status" value="1"/>
</dbReference>
<evidence type="ECO:0000313" key="5">
    <source>
        <dbReference type="Proteomes" id="UP000321595"/>
    </source>
</evidence>
<dbReference type="Pfam" id="PF00498">
    <property type="entry name" value="FHA"/>
    <property type="match status" value="1"/>
</dbReference>
<dbReference type="RefSeq" id="WP_146962758.1">
    <property type="nucleotide sequence ID" value="NZ_CP042467.1"/>
</dbReference>
<dbReference type="PANTHER" id="PTHR30486">
    <property type="entry name" value="TWITCHING MOTILITY PROTEIN PILT"/>
    <property type="match status" value="1"/>
</dbReference>
<dbReference type="SUPFAM" id="SSF52540">
    <property type="entry name" value="P-loop containing nucleoside triphosphate hydrolases"/>
    <property type="match status" value="1"/>
</dbReference>
<feature type="region of interest" description="Disordered" evidence="2">
    <location>
        <begin position="98"/>
        <end position="168"/>
    </location>
</feature>
<dbReference type="SUPFAM" id="SSF49879">
    <property type="entry name" value="SMAD/FHA domain"/>
    <property type="match status" value="1"/>
</dbReference>
<dbReference type="PANTHER" id="PTHR30486:SF15">
    <property type="entry name" value="TYPE II_IV SECRETION SYSTEM ATPASE"/>
    <property type="match status" value="1"/>
</dbReference>
<feature type="compositionally biased region" description="Polar residues" evidence="2">
    <location>
        <begin position="110"/>
        <end position="122"/>
    </location>
</feature>
<dbReference type="SMART" id="SM00240">
    <property type="entry name" value="FHA"/>
    <property type="match status" value="1"/>
</dbReference>
<feature type="compositionally biased region" description="Basic and acidic residues" evidence="2">
    <location>
        <begin position="156"/>
        <end position="168"/>
    </location>
</feature>
<dbReference type="InterPro" id="IPR001482">
    <property type="entry name" value="T2SS/T4SS_dom"/>
</dbReference>
<accession>A0A5B8XVB5</accession>
<dbReference type="CDD" id="cd01130">
    <property type="entry name" value="VirB11-like_ATPase"/>
    <property type="match status" value="1"/>
</dbReference>
<dbReference type="Proteomes" id="UP000321595">
    <property type="component" value="Chromosome"/>
</dbReference>
<dbReference type="Gene3D" id="2.60.200.20">
    <property type="match status" value="1"/>
</dbReference>
<protein>
    <submittedName>
        <fullName evidence="4">FHA domain-containing protein</fullName>
    </submittedName>
</protein>
<dbReference type="CDD" id="cd00060">
    <property type="entry name" value="FHA"/>
    <property type="match status" value="1"/>
</dbReference>
<dbReference type="Gene3D" id="3.40.50.300">
    <property type="entry name" value="P-loop containing nucleotide triphosphate hydrolases"/>
    <property type="match status" value="1"/>
</dbReference>
<dbReference type="OrthoDB" id="9810761at2"/>
<sequence length="625" mass="69524">MKQIRVVDNFGKEYFYPVEQAVAEISIGRSQNNDIILGSKTVSRRHATIKVMGDRILLVNQSANGCMVNGERVDRVREMRLGEAAQIDIYMVSVEGPGAQSGASAPISPVSRSAQVSETGQSIRPAISPTPRPSGPSSQSQPQPTSAPLPKRHSHGRDMGTRELRSNDPEDVRNFLGFLAPDAQPPEPRISLTGTKVEMLPREQRNEIIRFKHQLHEELKERLDLHSFEITDYASPRVVRQVSEKLKELLQIHGHLIPPPFTKEGVFKDLMDDVCGLGAIEDLIKHRKVTEVMVVDREHIYAEMGGKLILTDRFFNDEKAMMTVIERIVIPRGRRIDESTPLVDTRLADGSRVNAVIPPLALKDPCLTIRKFPEDRLGIGDLIKFQSLTPEMGKFLARAVRGRKNIIISGGTGSGKTTLLNVLSSFIGPTERVVTIEDAAELQLQQEHVVSLETKPPNLEGKGAIEIRDLVKNALRMRPDRIVVGECRSGEALDMLQAMNTGHDGSMTTVHSNSPIEAISRLETLVLMSGMELPTRAIREQIANSVNIIVQQSRFSDGSRRVTYISEVVGIDDDGFVHIEDIYRYKQTGIDEKNKVQGYHLATGYLPTFVQEFIVKGLATAEDFF</sequence>
<keyword evidence="5" id="KW-1185">Reference proteome</keyword>